<keyword evidence="1" id="KW-0472">Membrane</keyword>
<dbReference type="STRING" id="407234.SAMN05421795_101282"/>
<protein>
    <submittedName>
        <fullName evidence="2">Uncharacterized protein</fullName>
    </submittedName>
</protein>
<dbReference type="RefSeq" id="WP_076363137.1">
    <property type="nucleotide sequence ID" value="NZ_FTOM01000001.1"/>
</dbReference>
<sequence>MIRPAARAFLARHAELAAAAGCGAAGLWLATRGGWFLAAVGGALAAVAAGWAVIALRRLAFLRAPSGPGVVEIDEGQIGWLGPAGGGYAALRDIDAVALVERPDGPAWDLRLADGRRMQVPLAAAGAGALYDAFASLPGIDMAALARAAAGATIGAGDGAGDGEDAAAGAGPVSGPPGRVVAFPAAGRAVPLWRRPRGPGAAGGV</sequence>
<accession>A0A1N7JSA6</accession>
<gene>
    <name evidence="2" type="ORF">SAMN05421795_101282</name>
</gene>
<organism evidence="2 3">
    <name type="scientific">Phaeovulum vinaykumarii</name>
    <dbReference type="NCBI Taxonomy" id="407234"/>
    <lineage>
        <taxon>Bacteria</taxon>
        <taxon>Pseudomonadati</taxon>
        <taxon>Pseudomonadota</taxon>
        <taxon>Alphaproteobacteria</taxon>
        <taxon>Rhodobacterales</taxon>
        <taxon>Paracoccaceae</taxon>
        <taxon>Phaeovulum</taxon>
    </lineage>
</organism>
<dbReference type="OrthoDB" id="7851333at2"/>
<feature type="transmembrane region" description="Helical" evidence="1">
    <location>
        <begin position="35"/>
        <end position="56"/>
    </location>
</feature>
<dbReference type="Proteomes" id="UP000186098">
    <property type="component" value="Unassembled WGS sequence"/>
</dbReference>
<keyword evidence="1" id="KW-0812">Transmembrane</keyword>
<keyword evidence="1" id="KW-1133">Transmembrane helix</keyword>
<keyword evidence="3" id="KW-1185">Reference proteome</keyword>
<proteinExistence type="predicted"/>
<dbReference type="EMBL" id="FTOM01000001">
    <property type="protein sequence ID" value="SIS52106.1"/>
    <property type="molecule type" value="Genomic_DNA"/>
</dbReference>
<evidence type="ECO:0000256" key="1">
    <source>
        <dbReference type="SAM" id="Phobius"/>
    </source>
</evidence>
<reference evidence="3" key="1">
    <citation type="submission" date="2017-01" db="EMBL/GenBank/DDBJ databases">
        <authorList>
            <person name="Varghese N."/>
            <person name="Submissions S."/>
        </authorList>
    </citation>
    <scope>NUCLEOTIDE SEQUENCE [LARGE SCALE GENOMIC DNA]</scope>
    <source>
        <strain evidence="3">DSM 18714</strain>
    </source>
</reference>
<dbReference type="AlphaFoldDB" id="A0A1N7JSA6"/>
<name>A0A1N7JSA6_9RHOB</name>
<evidence type="ECO:0000313" key="3">
    <source>
        <dbReference type="Proteomes" id="UP000186098"/>
    </source>
</evidence>
<evidence type="ECO:0000313" key="2">
    <source>
        <dbReference type="EMBL" id="SIS52106.1"/>
    </source>
</evidence>